<gene>
    <name evidence="7" type="ORF">GK108_09355</name>
</gene>
<dbReference type="InterPro" id="IPR037524">
    <property type="entry name" value="PA14/GLEYA"/>
</dbReference>
<dbReference type="PANTHER" id="PTHR30329">
    <property type="entry name" value="STATOR ELEMENT OF FLAGELLAR MOTOR COMPLEX"/>
    <property type="match status" value="1"/>
</dbReference>
<dbReference type="Gene3D" id="3.30.1330.60">
    <property type="entry name" value="OmpA-like domain"/>
    <property type="match status" value="1"/>
</dbReference>
<dbReference type="InterPro" id="IPR036737">
    <property type="entry name" value="OmpA-like_sf"/>
</dbReference>
<dbReference type="InterPro" id="IPR006664">
    <property type="entry name" value="OMP_bac"/>
</dbReference>
<dbReference type="SUPFAM" id="SSF56988">
    <property type="entry name" value="Anthrax protective antigen"/>
    <property type="match status" value="1"/>
</dbReference>
<name>A0A6L9L3S3_9BACT</name>
<keyword evidence="2 4" id="KW-0472">Membrane</keyword>
<dbReference type="PROSITE" id="PS51820">
    <property type="entry name" value="PA14"/>
    <property type="match status" value="1"/>
</dbReference>
<dbReference type="PROSITE" id="PS51123">
    <property type="entry name" value="OMPA_2"/>
    <property type="match status" value="1"/>
</dbReference>
<dbReference type="AlphaFoldDB" id="A0A6L9L3S3"/>
<dbReference type="Proteomes" id="UP000474175">
    <property type="component" value="Unassembled WGS sequence"/>
</dbReference>
<accession>A0A6L9L3S3</accession>
<dbReference type="SMART" id="SM00758">
    <property type="entry name" value="PA14"/>
    <property type="match status" value="1"/>
</dbReference>
<sequence length="341" mass="39348">MTWPLWAQPGLKGEYYRGTNFEQKVRTRVDPMIQFDWSTRAPMPELDWSYYSVRWTGQLQAPVSGRYVFYSQVDDGIRLWVGNRLVIDEWHLTPYRHFQGEINLVAGQTYPIRIDYFNDIRGGQITLRWERPDQPARWFEWLGEPGEVIPATFFRQPPRSAPPRPKPAISSETKALPLVWKTLAVKQKRLLTAKKLPSSQPLVVRSQPPSANVSPPINKQTVPATTPPALEQPITLLFDQSSYVLTESSRRQLDSVLAHWRANPPAQIDVVGHADQIGDRALNRTLSEFRTRVVVNYLRNQGIDSTQLRGLWHGDTQLLIDTNNPVLRCQNRRVVLMPYYK</sequence>
<evidence type="ECO:0000256" key="2">
    <source>
        <dbReference type="ARBA" id="ARBA00023136"/>
    </source>
</evidence>
<evidence type="ECO:0000256" key="3">
    <source>
        <dbReference type="ARBA" id="ARBA00023237"/>
    </source>
</evidence>
<evidence type="ECO:0000259" key="6">
    <source>
        <dbReference type="PROSITE" id="PS51820"/>
    </source>
</evidence>
<evidence type="ECO:0000313" key="8">
    <source>
        <dbReference type="Proteomes" id="UP000474175"/>
    </source>
</evidence>
<protein>
    <submittedName>
        <fullName evidence="7">OmpA family protein</fullName>
    </submittedName>
</protein>
<dbReference type="InterPro" id="IPR006665">
    <property type="entry name" value="OmpA-like"/>
</dbReference>
<dbReference type="RefSeq" id="WP_163946337.1">
    <property type="nucleotide sequence ID" value="NZ_JAAFZH010000003.1"/>
</dbReference>
<dbReference type="Pfam" id="PF07691">
    <property type="entry name" value="PA14"/>
    <property type="match status" value="1"/>
</dbReference>
<dbReference type="GO" id="GO:0009279">
    <property type="term" value="C:cell outer membrane"/>
    <property type="evidence" value="ECO:0007669"/>
    <property type="project" value="UniProtKB-SubCell"/>
</dbReference>
<comment type="caution">
    <text evidence="7">The sequence shown here is derived from an EMBL/GenBank/DDBJ whole genome shotgun (WGS) entry which is preliminary data.</text>
</comment>
<reference evidence="7 8" key="1">
    <citation type="submission" date="2020-02" db="EMBL/GenBank/DDBJ databases">
        <title>Draft genome sequence of two Spirosoma agri KCTC 52727 and Spirosoma terrae KCTC 52035.</title>
        <authorList>
            <person name="Rojas J."/>
            <person name="Ambika Manirajan B."/>
            <person name="Suarez C."/>
            <person name="Ratering S."/>
            <person name="Schnell S."/>
        </authorList>
    </citation>
    <scope>NUCLEOTIDE SEQUENCE [LARGE SCALE GENOMIC DNA]</scope>
    <source>
        <strain evidence="7 8">KCTC 52035</strain>
    </source>
</reference>
<proteinExistence type="predicted"/>
<evidence type="ECO:0000256" key="1">
    <source>
        <dbReference type="ARBA" id="ARBA00004442"/>
    </source>
</evidence>
<organism evidence="7 8">
    <name type="scientific">Spirosoma terrae</name>
    <dbReference type="NCBI Taxonomy" id="1968276"/>
    <lineage>
        <taxon>Bacteria</taxon>
        <taxon>Pseudomonadati</taxon>
        <taxon>Bacteroidota</taxon>
        <taxon>Cytophagia</taxon>
        <taxon>Cytophagales</taxon>
        <taxon>Cytophagaceae</taxon>
        <taxon>Spirosoma</taxon>
    </lineage>
</organism>
<keyword evidence="8" id="KW-1185">Reference proteome</keyword>
<feature type="domain" description="OmpA-like" evidence="5">
    <location>
        <begin position="225"/>
        <end position="341"/>
    </location>
</feature>
<feature type="domain" description="PA14" evidence="6">
    <location>
        <begin position="6"/>
        <end position="146"/>
    </location>
</feature>
<dbReference type="SUPFAM" id="SSF103088">
    <property type="entry name" value="OmpA-like"/>
    <property type="match status" value="1"/>
</dbReference>
<dbReference type="InterPro" id="IPR050330">
    <property type="entry name" value="Bact_OuterMem_StrucFunc"/>
</dbReference>
<dbReference type="PRINTS" id="PR01021">
    <property type="entry name" value="OMPADOMAIN"/>
</dbReference>
<dbReference type="InterPro" id="IPR011658">
    <property type="entry name" value="PA14_dom"/>
</dbReference>
<dbReference type="PANTHER" id="PTHR30329:SF21">
    <property type="entry name" value="LIPOPROTEIN YIAD-RELATED"/>
    <property type="match status" value="1"/>
</dbReference>
<keyword evidence="3" id="KW-0998">Cell outer membrane</keyword>
<evidence type="ECO:0000313" key="7">
    <source>
        <dbReference type="EMBL" id="NDU95080.1"/>
    </source>
</evidence>
<evidence type="ECO:0000256" key="4">
    <source>
        <dbReference type="PROSITE-ProRule" id="PRU00473"/>
    </source>
</evidence>
<dbReference type="Pfam" id="PF00691">
    <property type="entry name" value="OmpA"/>
    <property type="match status" value="1"/>
</dbReference>
<dbReference type="CDD" id="cd07185">
    <property type="entry name" value="OmpA_C-like"/>
    <property type="match status" value="1"/>
</dbReference>
<evidence type="ECO:0000259" key="5">
    <source>
        <dbReference type="PROSITE" id="PS51123"/>
    </source>
</evidence>
<comment type="subcellular location">
    <subcellularLocation>
        <location evidence="1">Cell outer membrane</location>
    </subcellularLocation>
</comment>
<dbReference type="EMBL" id="JAAFZH010000003">
    <property type="protein sequence ID" value="NDU95080.1"/>
    <property type="molecule type" value="Genomic_DNA"/>
</dbReference>
<dbReference type="Gene3D" id="3.90.182.10">
    <property type="entry name" value="Toxin - Anthrax Protective Antigen,domain 1"/>
    <property type="match status" value="1"/>
</dbReference>